<evidence type="ECO:0000313" key="2">
    <source>
        <dbReference type="EMBL" id="MTD11341.1"/>
    </source>
</evidence>
<feature type="domain" description="SMEK" evidence="1">
    <location>
        <begin position="30"/>
        <end position="170"/>
    </location>
</feature>
<proteinExistence type="predicted"/>
<reference evidence="2 3" key="1">
    <citation type="submission" date="2019-11" db="EMBL/GenBank/DDBJ databases">
        <authorList>
            <person name="An D."/>
        </authorList>
    </citation>
    <scope>NUCLEOTIDE SEQUENCE [LARGE SCALE GENOMIC DNA]</scope>
    <source>
        <strain evidence="2 3">YIM 103518</strain>
    </source>
</reference>
<dbReference type="EMBL" id="WLYL01000021">
    <property type="protein sequence ID" value="MTD11341.1"/>
    <property type="molecule type" value="Genomic_DNA"/>
</dbReference>
<dbReference type="NCBIfam" id="NF033859">
    <property type="entry name" value="SMEK_N"/>
    <property type="match status" value="1"/>
</dbReference>
<evidence type="ECO:0000259" key="1">
    <source>
        <dbReference type="Pfam" id="PF21941"/>
    </source>
</evidence>
<organism evidence="2 3">
    <name type="scientific">Acinetobacter faecalis</name>
    <dbReference type="NCBI Taxonomy" id="2665161"/>
    <lineage>
        <taxon>Bacteria</taxon>
        <taxon>Pseudomonadati</taxon>
        <taxon>Pseudomonadota</taxon>
        <taxon>Gammaproteobacteria</taxon>
        <taxon>Moraxellales</taxon>
        <taxon>Moraxellaceae</taxon>
        <taxon>Acinetobacter</taxon>
    </lineage>
</organism>
<dbReference type="Pfam" id="PF21941">
    <property type="entry name" value="SMEK_N"/>
    <property type="match status" value="1"/>
</dbReference>
<protein>
    <submittedName>
        <fullName evidence="2">SMEK domain-containing protein</fullName>
    </submittedName>
</protein>
<dbReference type="InterPro" id="IPR047740">
    <property type="entry name" value="SMEK_dom"/>
</dbReference>
<dbReference type="Proteomes" id="UP000473854">
    <property type="component" value="Unassembled WGS sequence"/>
</dbReference>
<dbReference type="AlphaFoldDB" id="A0A6L6GFP6"/>
<comment type="caution">
    <text evidence="2">The sequence shown here is derived from an EMBL/GenBank/DDBJ whole genome shotgun (WGS) entry which is preliminary data.</text>
</comment>
<accession>A0A6L6GFP6</accession>
<sequence length="493" mass="57609">MNKIYFNNFYSTLTYIQRCHLQILVIENELRDVVSRIITQVELSTKQNRYDINLALEDAFIPILKSIFNLSNLVNLNRKQKNYPGIDLGDEFDRVAFQITSSTNLEKVKKTITQFKDKKFYNSFDELFILMLTKKQSSYSQSAIDQITEDLFSFKTAEHIIDLGDLLERITGLRIPTQERILNEFKLILGEIDSKIAYLTDNEEKTHNLLSNLVSIEFPKNIYVADLIIDDKEIIKEARAQLNFKKSRANKSLIVKLALVLANKSSDAWVCYENKLFTFINLEKDSSIFSGIIDQNNIEILSSQDLYLSTSLDNLNIFKQLLHKATTERLKLRNVRWSQENKNFYFTSEQENRLETWIGKKKATRTVYEKVLSKKDPTKISHHKHLSFSLSFINIEDQWFGNIIPSWLYTYNGYKKSRFHEDLLSKQKRLEHNQSVKNLVRFLAYFLANDDPNKDTEITYKNLLEMTSETGAILTDALLAVEETEETIWEGIE</sequence>
<gene>
    <name evidence="2" type="ORF">GIX10_07860</name>
</gene>
<name>A0A6L6GFP6_9GAMM</name>
<evidence type="ECO:0000313" key="3">
    <source>
        <dbReference type="Proteomes" id="UP000473854"/>
    </source>
</evidence>